<keyword evidence="1" id="KW-0472">Membrane</keyword>
<gene>
    <name evidence="2" type="ORF">TH53_07795</name>
</gene>
<dbReference type="OrthoDB" id="772592at2"/>
<proteinExistence type="predicted"/>
<dbReference type="EMBL" id="JXRA01000029">
    <property type="protein sequence ID" value="KIO77808.1"/>
    <property type="molecule type" value="Genomic_DNA"/>
</dbReference>
<accession>A0A0D0F844</accession>
<keyword evidence="3" id="KW-1185">Reference proteome</keyword>
<feature type="transmembrane region" description="Helical" evidence="1">
    <location>
        <begin position="85"/>
        <end position="105"/>
    </location>
</feature>
<dbReference type="Pfam" id="PF08592">
    <property type="entry name" value="Anthrone_oxy"/>
    <property type="match status" value="1"/>
</dbReference>
<keyword evidence="1" id="KW-0812">Transmembrane</keyword>
<dbReference type="InterPro" id="IPR013901">
    <property type="entry name" value="Anthrone_oxy"/>
</dbReference>
<dbReference type="Proteomes" id="UP000032049">
    <property type="component" value="Unassembled WGS sequence"/>
</dbReference>
<keyword evidence="1" id="KW-1133">Transmembrane helix</keyword>
<sequence>MSLNNLTQITAILLTGLIAGLLYGYDCSVIRGLGALQNKNFLTAFQSINKEILNPYFFISFMGTLLLLPLATWLNYHSGGLSNTFYFLLAATLIYAIAVFGVTIFGNVPLNNTLSQFDIEKASPAELMSMRHHFEASWNALHHIRTYAAILAFLAAILSLLKNS</sequence>
<evidence type="ECO:0000313" key="2">
    <source>
        <dbReference type="EMBL" id="KIO77808.1"/>
    </source>
</evidence>
<organism evidence="2 3">
    <name type="scientific">Pedobacter lusitanus</name>
    <dbReference type="NCBI Taxonomy" id="1503925"/>
    <lineage>
        <taxon>Bacteria</taxon>
        <taxon>Pseudomonadati</taxon>
        <taxon>Bacteroidota</taxon>
        <taxon>Sphingobacteriia</taxon>
        <taxon>Sphingobacteriales</taxon>
        <taxon>Sphingobacteriaceae</taxon>
        <taxon>Pedobacter</taxon>
    </lineage>
</organism>
<dbReference type="STRING" id="1503925.TH53_07795"/>
<comment type="caution">
    <text evidence="2">The sequence shown here is derived from an EMBL/GenBank/DDBJ whole genome shotgun (WGS) entry which is preliminary data.</text>
</comment>
<feature type="transmembrane region" description="Helical" evidence="1">
    <location>
        <begin position="144"/>
        <end position="161"/>
    </location>
</feature>
<evidence type="ECO:0000313" key="3">
    <source>
        <dbReference type="Proteomes" id="UP000032049"/>
    </source>
</evidence>
<evidence type="ECO:0000256" key="1">
    <source>
        <dbReference type="SAM" id="Phobius"/>
    </source>
</evidence>
<reference evidence="2 3" key="1">
    <citation type="submission" date="2015-01" db="EMBL/GenBank/DDBJ databases">
        <title>Draft genome sequence of Pedobacter sp. NL19 isolated from sludge of an effluent treatment pond in an abandoned uranium mine.</title>
        <authorList>
            <person name="Santos T."/>
            <person name="Caetano T."/>
            <person name="Covas C."/>
            <person name="Cruz A."/>
            <person name="Mendo S."/>
        </authorList>
    </citation>
    <scope>NUCLEOTIDE SEQUENCE [LARGE SCALE GENOMIC DNA]</scope>
    <source>
        <strain evidence="2 3">NL19</strain>
    </source>
</reference>
<dbReference type="RefSeq" id="WP_041880386.1">
    <property type="nucleotide sequence ID" value="NZ_CP157278.1"/>
</dbReference>
<name>A0A0D0F844_9SPHI</name>
<feature type="transmembrane region" description="Helical" evidence="1">
    <location>
        <begin position="53"/>
        <end position="73"/>
    </location>
</feature>
<feature type="transmembrane region" description="Helical" evidence="1">
    <location>
        <begin position="12"/>
        <end position="33"/>
    </location>
</feature>
<dbReference type="AlphaFoldDB" id="A0A0D0F844"/>
<protein>
    <submittedName>
        <fullName evidence="2">Contig29, whole genome shotgun sequence</fullName>
    </submittedName>
</protein>